<keyword evidence="6 7" id="KW-0539">Nucleus</keyword>
<protein>
    <recommendedName>
        <fullName evidence="7">20S-pre-rRNA D-site endonuclease NOB1</fullName>
    </recommendedName>
</protein>
<evidence type="ECO:0000256" key="4">
    <source>
        <dbReference type="ARBA" id="ARBA00022801"/>
    </source>
</evidence>
<evidence type="ECO:0000256" key="6">
    <source>
        <dbReference type="ARBA" id="ARBA00023242"/>
    </source>
</evidence>
<dbReference type="InterPro" id="IPR014881">
    <property type="entry name" value="NOB1_Zn-bd"/>
</dbReference>
<feature type="compositionally biased region" description="Basic residues" evidence="9">
    <location>
        <begin position="144"/>
        <end position="154"/>
    </location>
</feature>
<dbReference type="Pfam" id="PF08772">
    <property type="entry name" value="Zn_ribbon_NOB1"/>
    <property type="match status" value="1"/>
</dbReference>
<feature type="compositionally biased region" description="Basic and acidic residues" evidence="9">
    <location>
        <begin position="221"/>
        <end position="231"/>
    </location>
</feature>
<dbReference type="FunFam" id="3.40.50.1010:FF:000020">
    <property type="entry name" value="20S-pre-rRNA D-site endonuclease NOB1"/>
    <property type="match status" value="1"/>
</dbReference>
<dbReference type="CDD" id="cd09876">
    <property type="entry name" value="PIN_Nob1-like"/>
    <property type="match status" value="1"/>
</dbReference>
<evidence type="ECO:0000313" key="13">
    <source>
        <dbReference type="Proteomes" id="UP000265703"/>
    </source>
</evidence>
<comment type="caution">
    <text evidence="12">The sequence shown here is derived from an EMBL/GenBank/DDBJ whole genome shotgun (WGS) entry which is preliminary data.</text>
</comment>
<dbReference type="InterPro" id="IPR017117">
    <property type="entry name" value="Nob1_euk"/>
</dbReference>
<evidence type="ECO:0000256" key="2">
    <source>
        <dbReference type="ARBA" id="ARBA00022722"/>
    </source>
</evidence>
<feature type="binding site" evidence="8">
    <location>
        <position position="348"/>
    </location>
    <ligand>
        <name>Zn(2+)</name>
        <dbReference type="ChEBI" id="CHEBI:29105"/>
    </ligand>
</feature>
<dbReference type="GO" id="GO:0030688">
    <property type="term" value="C:preribosome, small subunit precursor"/>
    <property type="evidence" value="ECO:0007669"/>
    <property type="project" value="TreeGrafter"/>
</dbReference>
<feature type="compositionally biased region" description="Basic and acidic residues" evidence="9">
    <location>
        <begin position="245"/>
        <end position="268"/>
    </location>
</feature>
<dbReference type="GO" id="GO:0005737">
    <property type="term" value="C:cytoplasm"/>
    <property type="evidence" value="ECO:0007669"/>
    <property type="project" value="UniProtKB-ARBA"/>
</dbReference>
<accession>A0A397SBB2</accession>
<comment type="function">
    <text evidence="7">Required for the synthesis of 40S ribosome subunits. Has a role in processing 20S pre-rRNA into the mature 18S rRNA, where it is required for cleavage at the 3' end of the mature 18S rRNA (D-site). Accompanies the 20S pre-rRNA from the nucleus to the cytoplasm.</text>
</comment>
<dbReference type="SUPFAM" id="SSF144206">
    <property type="entry name" value="NOB1 zinc finger-like"/>
    <property type="match status" value="1"/>
</dbReference>
<dbReference type="GO" id="GO:0005730">
    <property type="term" value="C:nucleolus"/>
    <property type="evidence" value="ECO:0007669"/>
    <property type="project" value="UniProtKB-SubCell"/>
</dbReference>
<dbReference type="InterPro" id="IPR039907">
    <property type="entry name" value="NOB1"/>
</dbReference>
<evidence type="ECO:0000256" key="1">
    <source>
        <dbReference type="ARBA" id="ARBA00005858"/>
    </source>
</evidence>
<keyword evidence="3 7" id="KW-0479">Metal-binding</keyword>
<reference evidence="12 13" key="1">
    <citation type="submission" date="2018-06" db="EMBL/GenBank/DDBJ databases">
        <title>Comparative genomics reveals the genomic features of Rhizophagus irregularis, R. cerebriforme, R. diaphanum and Gigaspora rosea, and their symbiotic lifestyle signature.</title>
        <authorList>
            <person name="Morin E."/>
            <person name="San Clemente H."/>
            <person name="Chen E.C.H."/>
            <person name="De La Providencia I."/>
            <person name="Hainaut M."/>
            <person name="Kuo A."/>
            <person name="Kohler A."/>
            <person name="Murat C."/>
            <person name="Tang N."/>
            <person name="Roy S."/>
            <person name="Loubradou J."/>
            <person name="Henrissat B."/>
            <person name="Grigoriev I.V."/>
            <person name="Corradi N."/>
            <person name="Roux C."/>
            <person name="Martin F.M."/>
        </authorList>
    </citation>
    <scope>NUCLEOTIDE SEQUENCE [LARGE SCALE GENOMIC DNA]</scope>
    <source>
        <strain evidence="12 13">DAOM 227022</strain>
    </source>
</reference>
<feature type="binding site" evidence="8">
    <location>
        <position position="366"/>
    </location>
    <ligand>
        <name>Zn(2+)</name>
        <dbReference type="ChEBI" id="CHEBI:29105"/>
    </ligand>
</feature>
<evidence type="ECO:0000256" key="3">
    <source>
        <dbReference type="ARBA" id="ARBA00022723"/>
    </source>
</evidence>
<feature type="domain" description="Ribonuclease PIN" evidence="11">
    <location>
        <begin position="31"/>
        <end position="117"/>
    </location>
</feature>
<keyword evidence="2" id="KW-0540">Nuclease</keyword>
<evidence type="ECO:0000256" key="7">
    <source>
        <dbReference type="PIRNR" id="PIRNR037125"/>
    </source>
</evidence>
<dbReference type="InterPro" id="IPR036283">
    <property type="entry name" value="NOB1_Zf-like_sf"/>
</dbReference>
<evidence type="ECO:0000256" key="5">
    <source>
        <dbReference type="ARBA" id="ARBA00022833"/>
    </source>
</evidence>
<dbReference type="EMBL" id="QKYT01000713">
    <property type="protein sequence ID" value="RIA82016.1"/>
    <property type="molecule type" value="Genomic_DNA"/>
</dbReference>
<dbReference type="GO" id="GO:0046872">
    <property type="term" value="F:metal ion binding"/>
    <property type="evidence" value="ECO:0007669"/>
    <property type="project" value="UniProtKB-UniRule"/>
</dbReference>
<dbReference type="PANTHER" id="PTHR12814:SF2">
    <property type="entry name" value="RNA-BINDING PROTEIN NOB1"/>
    <property type="match status" value="1"/>
</dbReference>
<gene>
    <name evidence="12" type="ORF">C1645_836003</name>
</gene>
<dbReference type="Pfam" id="PF17146">
    <property type="entry name" value="PIN_6"/>
    <property type="match status" value="1"/>
</dbReference>
<sequence length="483" mass="54990">MSNANTSLESLSTNTSVNNDRSIVKQKIKSLVVDSGPLIKGINVRSFAEKIYTIPEVINEIRDKHSRDFLNQISFDLQIKVPSDEALKEVVNFSKKTGDFTSLSAVDLRVIALTYMLEVEANGTGRLRKEPVKSRTKYGDNNKKPNKSPKKKLVNKSESTEIVNKQEQQRQIDESNLLSNLENLQLTDITVESLSSDGMGHQNGNLYQVENSKRSNNIDLANDHSLSKEEPIVEISVNDTEKDDNDSIMRDSDPKSVNQKKDEISDVRQDEDYDDNDIEWITPDNIDDYQAKEQNSSVNLKKDNLENIKIACMTTDYSMQNVLLQMRLNLISVEGKRIKKVKNWVLRCHACFKITTNMEKKFCPNCGNATLIRTSTSTDANGNVTYYLKKNFQYNLRGTKYSIPEPKGGRHANNIILREDQKEYQKALKSQKKQKEIDIFDPDYVPKLLIGSNISKSINPVIGYGRRNPNEARRGKSKGRKKR</sequence>
<dbReference type="Gene3D" id="6.20.210.10">
    <property type="entry name" value="Nin one binding (NOB1), Zn-ribbon-like"/>
    <property type="match status" value="1"/>
</dbReference>
<keyword evidence="13" id="KW-1185">Reference proteome</keyword>
<dbReference type="GO" id="GO:0016787">
    <property type="term" value="F:hydrolase activity"/>
    <property type="evidence" value="ECO:0007669"/>
    <property type="project" value="UniProtKB-KW"/>
</dbReference>
<dbReference type="AlphaFoldDB" id="A0A397SBB2"/>
<evidence type="ECO:0000313" key="12">
    <source>
        <dbReference type="EMBL" id="RIA82016.1"/>
    </source>
</evidence>
<feature type="region of interest" description="Disordered" evidence="9">
    <location>
        <begin position="461"/>
        <end position="483"/>
    </location>
</feature>
<dbReference type="PIRSF" id="PIRSF037125">
    <property type="entry name" value="D-site_20S_pre-rRNA_nuclease"/>
    <property type="match status" value="1"/>
</dbReference>
<dbReference type="GO" id="GO:0004521">
    <property type="term" value="F:RNA endonuclease activity"/>
    <property type="evidence" value="ECO:0007669"/>
    <property type="project" value="UniProtKB-UniRule"/>
</dbReference>
<name>A0A397SBB2_9GLOM</name>
<feature type="binding site" evidence="8">
    <location>
        <position position="351"/>
    </location>
    <ligand>
        <name>Zn(2+)</name>
        <dbReference type="ChEBI" id="CHEBI:29105"/>
    </ligand>
</feature>
<dbReference type="Proteomes" id="UP000265703">
    <property type="component" value="Unassembled WGS sequence"/>
</dbReference>
<proteinExistence type="inferred from homology"/>
<feature type="binding site" evidence="8">
    <location>
        <position position="363"/>
    </location>
    <ligand>
        <name>Zn(2+)</name>
        <dbReference type="ChEBI" id="CHEBI:29105"/>
    </ligand>
</feature>
<dbReference type="InterPro" id="IPR033411">
    <property type="entry name" value="Ribonuclease_PIN"/>
</dbReference>
<evidence type="ECO:0000256" key="9">
    <source>
        <dbReference type="SAM" id="MobiDB-lite"/>
    </source>
</evidence>
<dbReference type="STRING" id="658196.A0A397SBB2"/>
<comment type="similarity">
    <text evidence="1 7">Belongs to the NOB1 family.</text>
</comment>
<dbReference type="Gene3D" id="3.40.50.1010">
    <property type="entry name" value="5'-nuclease"/>
    <property type="match status" value="1"/>
</dbReference>
<evidence type="ECO:0000259" key="11">
    <source>
        <dbReference type="Pfam" id="PF17146"/>
    </source>
</evidence>
<feature type="region of interest" description="Disordered" evidence="9">
    <location>
        <begin position="221"/>
        <end position="268"/>
    </location>
</feature>
<feature type="domain" description="Nin one binding (NOB1) Zn-ribbon-like" evidence="10">
    <location>
        <begin position="338"/>
        <end position="409"/>
    </location>
</feature>
<organism evidence="12 13">
    <name type="scientific">Glomus cerebriforme</name>
    <dbReference type="NCBI Taxonomy" id="658196"/>
    <lineage>
        <taxon>Eukaryota</taxon>
        <taxon>Fungi</taxon>
        <taxon>Fungi incertae sedis</taxon>
        <taxon>Mucoromycota</taxon>
        <taxon>Glomeromycotina</taxon>
        <taxon>Glomeromycetes</taxon>
        <taxon>Glomerales</taxon>
        <taxon>Glomeraceae</taxon>
        <taxon>Glomus</taxon>
    </lineage>
</organism>
<dbReference type="PANTHER" id="PTHR12814">
    <property type="entry name" value="RNA-BINDING PROTEIN NOB1"/>
    <property type="match status" value="1"/>
</dbReference>
<dbReference type="OrthoDB" id="446759at2759"/>
<evidence type="ECO:0000259" key="10">
    <source>
        <dbReference type="Pfam" id="PF08772"/>
    </source>
</evidence>
<evidence type="ECO:0000256" key="8">
    <source>
        <dbReference type="PIRSR" id="PIRSR037125-1"/>
    </source>
</evidence>
<dbReference type="GO" id="GO:0030490">
    <property type="term" value="P:maturation of SSU-rRNA"/>
    <property type="evidence" value="ECO:0007669"/>
    <property type="project" value="TreeGrafter"/>
</dbReference>
<keyword evidence="5 7" id="KW-0862">Zinc</keyword>
<feature type="region of interest" description="Disordered" evidence="9">
    <location>
        <begin position="127"/>
        <end position="173"/>
    </location>
</feature>
<comment type="subcellular location">
    <subcellularLocation>
        <location evidence="7">Nucleus</location>
        <location evidence="7">Nucleolus</location>
    </subcellularLocation>
</comment>
<feature type="compositionally biased region" description="Basic and acidic residues" evidence="9">
    <location>
        <begin position="127"/>
        <end position="143"/>
    </location>
</feature>
<keyword evidence="4" id="KW-0378">Hydrolase</keyword>